<dbReference type="InterPro" id="IPR036425">
    <property type="entry name" value="MoaB/Mog-like_dom_sf"/>
</dbReference>
<evidence type="ECO:0000313" key="4">
    <source>
        <dbReference type="Proteomes" id="UP000294678"/>
    </source>
</evidence>
<dbReference type="CDD" id="cd00885">
    <property type="entry name" value="cinA"/>
    <property type="match status" value="1"/>
</dbReference>
<dbReference type="Gene3D" id="3.90.950.20">
    <property type="entry name" value="CinA-like"/>
    <property type="match status" value="1"/>
</dbReference>
<keyword evidence="4" id="KW-1185">Reference proteome</keyword>
<dbReference type="InterPro" id="IPR008136">
    <property type="entry name" value="CinA_C"/>
</dbReference>
<proteinExistence type="inferred from homology"/>
<dbReference type="PIRSF" id="PIRSF006728">
    <property type="entry name" value="CinA"/>
    <property type="match status" value="1"/>
</dbReference>
<dbReference type="AlphaFoldDB" id="A0AA46I5T1"/>
<dbReference type="InterPro" id="IPR036653">
    <property type="entry name" value="CinA-like_C"/>
</dbReference>
<dbReference type="InterPro" id="IPR050101">
    <property type="entry name" value="CinA"/>
</dbReference>
<organism evidence="3 4">
    <name type="scientific">Hypnocyclicus thermotrophus</name>
    <dbReference type="NCBI Taxonomy" id="1627895"/>
    <lineage>
        <taxon>Bacteria</taxon>
        <taxon>Fusobacteriati</taxon>
        <taxon>Fusobacteriota</taxon>
        <taxon>Fusobacteriia</taxon>
        <taxon>Fusobacteriales</taxon>
        <taxon>Fusobacteriaceae</taxon>
        <taxon>Hypnocyclicus</taxon>
    </lineage>
</organism>
<dbReference type="SMART" id="SM00852">
    <property type="entry name" value="MoCF_biosynth"/>
    <property type="match status" value="1"/>
</dbReference>
<gene>
    <name evidence="3" type="ORF">EV215_1261</name>
</gene>
<evidence type="ECO:0000259" key="2">
    <source>
        <dbReference type="SMART" id="SM00852"/>
    </source>
</evidence>
<dbReference type="Pfam" id="PF00994">
    <property type="entry name" value="MoCF_biosynth"/>
    <property type="match status" value="1"/>
</dbReference>
<dbReference type="EMBL" id="SOBG01000005">
    <property type="protein sequence ID" value="TDT69732.1"/>
    <property type="molecule type" value="Genomic_DNA"/>
</dbReference>
<dbReference type="Proteomes" id="UP000294678">
    <property type="component" value="Unassembled WGS sequence"/>
</dbReference>
<evidence type="ECO:0000313" key="3">
    <source>
        <dbReference type="EMBL" id="TDT69732.1"/>
    </source>
</evidence>
<dbReference type="PANTHER" id="PTHR13939">
    <property type="entry name" value="NICOTINAMIDE-NUCLEOTIDE AMIDOHYDROLASE PNCC"/>
    <property type="match status" value="1"/>
</dbReference>
<dbReference type="Gene3D" id="3.40.980.10">
    <property type="entry name" value="MoaB/Mog-like domain"/>
    <property type="match status" value="1"/>
</dbReference>
<comment type="caution">
    <text evidence="3">The sequence shown here is derived from an EMBL/GenBank/DDBJ whole genome shotgun (WGS) entry which is preliminary data.</text>
</comment>
<dbReference type="HAMAP" id="MF_00226_B">
    <property type="entry name" value="CinA_B"/>
    <property type="match status" value="1"/>
</dbReference>
<dbReference type="NCBIfam" id="TIGR00200">
    <property type="entry name" value="cinA_nterm"/>
    <property type="match status" value="1"/>
</dbReference>
<dbReference type="RefSeq" id="WP_134113145.1">
    <property type="nucleotide sequence ID" value="NZ_SOBG01000005.1"/>
</dbReference>
<reference evidence="3 4" key="1">
    <citation type="submission" date="2019-03" db="EMBL/GenBank/DDBJ databases">
        <title>Genomic Encyclopedia of Type Strains, Phase IV (KMG-IV): sequencing the most valuable type-strain genomes for metagenomic binning, comparative biology and taxonomic classification.</title>
        <authorList>
            <person name="Goeker M."/>
        </authorList>
    </citation>
    <scope>NUCLEOTIDE SEQUENCE [LARGE SCALE GENOMIC DNA]</scope>
    <source>
        <strain evidence="3 4">DSM 100055</strain>
    </source>
</reference>
<sequence length="398" mass="45012">MRAYIILVGTELLSGMMIDTNSIYIAEELNKIGITIIGKSVVSDDIDEIIDLLKYVYNKSDIVIFSGGLGPTIDDVTRDAISKFLNIKNEIDGFHYDKMIEKFKLRNIKIFEKNKKEVMVPTGSEVFYNEPGIAPGFYINKIAAFPGVPIELKNLFPKFLSFLKEKYSLNKEVYIKDILFWGIAESILENEILDIIKNYENEIIFEFLVKDYGIIFRMQTEKHKIDLVNEIKNKIDNKLSGYIIGEDNERIETNVINKLIKQNKRISLGESCTGGLIASKLVSVSGASKVFTEGIVVYSNEAKHERLNVKKETIKKYGAVSKETVYEMLKGLKTEIGIAVSGIAGPNGGTKEKPVGTVYIGIKKDDIYNIKKHHFNGNREKIRERASLTALFELLKLL</sequence>
<comment type="similarity">
    <text evidence="1">Belongs to the CinA family.</text>
</comment>
<dbReference type="InterPro" id="IPR008135">
    <property type="entry name" value="Competence-induced_CinA"/>
</dbReference>
<dbReference type="SUPFAM" id="SSF142433">
    <property type="entry name" value="CinA-like"/>
    <property type="match status" value="1"/>
</dbReference>
<accession>A0AA46I5T1</accession>
<evidence type="ECO:0000256" key="1">
    <source>
        <dbReference type="HAMAP-Rule" id="MF_00226"/>
    </source>
</evidence>
<dbReference type="Pfam" id="PF02464">
    <property type="entry name" value="CinA"/>
    <property type="match status" value="1"/>
</dbReference>
<name>A0AA46I5T1_9FUSO</name>
<feature type="domain" description="MoaB/Mog" evidence="2">
    <location>
        <begin position="4"/>
        <end position="166"/>
    </location>
</feature>
<protein>
    <recommendedName>
        <fullName evidence="1">CinA-like protein</fullName>
    </recommendedName>
</protein>
<dbReference type="InterPro" id="IPR001453">
    <property type="entry name" value="MoaB/Mog_dom"/>
</dbReference>
<dbReference type="NCBIfam" id="TIGR00199">
    <property type="entry name" value="PncC_domain"/>
    <property type="match status" value="1"/>
</dbReference>
<dbReference type="PANTHER" id="PTHR13939:SF0">
    <property type="entry name" value="NMN AMIDOHYDROLASE-LIKE PROTEIN YFAY"/>
    <property type="match status" value="1"/>
</dbReference>
<dbReference type="SUPFAM" id="SSF53218">
    <property type="entry name" value="Molybdenum cofactor biosynthesis proteins"/>
    <property type="match status" value="1"/>
</dbReference>